<sequence length="645" mass="67657">MSKRTHTQKAQSRKFFRAPAATAAVAGILSTMSVFSPIAIQEANAAETVTETINTTLSCQSFNVQTGLPATRTYQAPQQITVTYPKYVATGEKYQVKYQLSQGTVTNGGGSRGYIGRITFDVTLPNNATIDSAAVTSTGTNVSGFNYRTNTYHRPPTVFRYDSTAAGDTRDPNGMTLRMMGDDYPGRPDFSEAYPRSGNDAGYGIGFGTGRGSKLQFGTYQLPEVTVDVTAGQTDGEFVNFGLRNAGSLENASIANNKELNYANTLGFVEWYDTVTTLCRPNDAALAKFASTKVIAPHKPNFTLAVGDPASDNNRTITATMPDPLIKGTVTFKARNKTTGQVTPLGAQTITNGVASVTAPFDPANGYEIIATLNSTEPTIFQESTKTATIKSNQPAADTEITATPDPETFTVRKPGTLKVAVAPKGGGTGTPVGNVTISYDNGQPVTATLPVGTDGTVTFPDITFAQAGTYPVEVKFTPEDGTPWNESTTTADITVEEPTVAATITPFNDTPVYAGIPSQLKARLDDDTLTGTVQFFDVTDPNNPVPLGSPLDQANGVPVTGGTATLDNAIINVSGDRQIKAVFTPTGSGTTIEGTETITVIGPQDGGTLPATGGRGIWSTTAAALMIIVAGVAAAVGTRRRYAA</sequence>
<organism evidence="3 4">
    <name type="scientific">Corynebacterium aquatimens</name>
    <dbReference type="NCBI Taxonomy" id="1190508"/>
    <lineage>
        <taxon>Bacteria</taxon>
        <taxon>Bacillati</taxon>
        <taxon>Actinomycetota</taxon>
        <taxon>Actinomycetes</taxon>
        <taxon>Mycobacteriales</taxon>
        <taxon>Corynebacteriaceae</taxon>
        <taxon>Corynebacterium</taxon>
    </lineage>
</organism>
<reference evidence="3" key="1">
    <citation type="submission" date="2020-11" db="EMBL/GenBank/DDBJ databases">
        <title>Sequencing the genomes of 1000 actinobacteria strains.</title>
        <authorList>
            <person name="Klenk H.-P."/>
        </authorList>
    </citation>
    <scope>NUCLEOTIDE SEQUENCE</scope>
    <source>
        <strain evidence="3">DSM 45632</strain>
    </source>
</reference>
<name>A0A931GY01_9CORY</name>
<keyword evidence="2" id="KW-1133">Transmembrane helix</keyword>
<comment type="caution">
    <text evidence="3">The sequence shown here is derived from an EMBL/GenBank/DDBJ whole genome shotgun (WGS) entry which is preliminary data.</text>
</comment>
<dbReference type="EMBL" id="JADOUE010000001">
    <property type="protein sequence ID" value="MBG6122939.1"/>
    <property type="molecule type" value="Genomic_DNA"/>
</dbReference>
<evidence type="ECO:0008006" key="5">
    <source>
        <dbReference type="Google" id="ProtNLM"/>
    </source>
</evidence>
<keyword evidence="4" id="KW-1185">Reference proteome</keyword>
<accession>A0A931GY01</accession>
<keyword evidence="2" id="KW-0472">Membrane</keyword>
<evidence type="ECO:0000256" key="2">
    <source>
        <dbReference type="SAM" id="Phobius"/>
    </source>
</evidence>
<feature type="region of interest" description="Disordered" evidence="1">
    <location>
        <begin position="387"/>
        <end position="408"/>
    </location>
</feature>
<keyword evidence="2" id="KW-0812">Transmembrane</keyword>
<protein>
    <recommendedName>
        <fullName evidence="5">Ig-like domain (Group 3)</fullName>
    </recommendedName>
</protein>
<gene>
    <name evidence="3" type="ORF">IW254_001908</name>
</gene>
<feature type="compositionally biased region" description="Polar residues" evidence="1">
    <location>
        <begin position="387"/>
        <end position="396"/>
    </location>
</feature>
<evidence type="ECO:0000313" key="4">
    <source>
        <dbReference type="Proteomes" id="UP000658613"/>
    </source>
</evidence>
<proteinExistence type="predicted"/>
<evidence type="ECO:0000313" key="3">
    <source>
        <dbReference type="EMBL" id="MBG6122939.1"/>
    </source>
</evidence>
<dbReference type="Proteomes" id="UP000658613">
    <property type="component" value="Unassembled WGS sequence"/>
</dbReference>
<evidence type="ECO:0000256" key="1">
    <source>
        <dbReference type="SAM" id="MobiDB-lite"/>
    </source>
</evidence>
<dbReference type="AlphaFoldDB" id="A0A931GY01"/>
<dbReference type="RefSeq" id="WP_196825246.1">
    <property type="nucleotide sequence ID" value="NZ_CP046980.1"/>
</dbReference>
<feature type="transmembrane region" description="Helical" evidence="2">
    <location>
        <begin position="618"/>
        <end position="639"/>
    </location>
</feature>